<feature type="region of interest" description="Disordered" evidence="1">
    <location>
        <begin position="1"/>
        <end position="23"/>
    </location>
</feature>
<evidence type="ECO:0000256" key="2">
    <source>
        <dbReference type="SAM" id="Phobius"/>
    </source>
</evidence>
<keyword evidence="2" id="KW-0812">Transmembrane</keyword>
<organism evidence="3 4">
    <name type="scientific">Marinobacter gudaonensis</name>
    <dbReference type="NCBI Taxonomy" id="375760"/>
    <lineage>
        <taxon>Bacteria</taxon>
        <taxon>Pseudomonadati</taxon>
        <taxon>Pseudomonadota</taxon>
        <taxon>Gammaproteobacteria</taxon>
        <taxon>Pseudomonadales</taxon>
        <taxon>Marinobacteraceae</taxon>
        <taxon>Marinobacter</taxon>
    </lineage>
</organism>
<feature type="transmembrane region" description="Helical" evidence="2">
    <location>
        <begin position="30"/>
        <end position="52"/>
    </location>
</feature>
<evidence type="ECO:0008006" key="5">
    <source>
        <dbReference type="Google" id="ProtNLM"/>
    </source>
</evidence>
<keyword evidence="2" id="KW-1133">Transmembrane helix</keyword>
<sequence>MTMTMADRMSNEEHSEGPTPEQVRRGRRTAFLLFALGFGPMIVATIMFYTGWLNPAGHTNNGELIQPPVPVAQLNLETTTGEPLAERFGPEHPDAQWLMLVSAGACGSSCEELLYLARQVNIALGKNANRVGRAATLGSIPADLQARWPDEYSSMERLVPASGSAPAWPEGINPAETPRILLVDPFGNVMMHYGPEHTGKEMLEDLKHLLKLSQIG</sequence>
<dbReference type="RefSeq" id="WP_228143592.1">
    <property type="nucleotide sequence ID" value="NZ_FOYV01000001.1"/>
</dbReference>
<name>A0A1I6H2Q1_9GAMM</name>
<gene>
    <name evidence="3" type="ORF">SAMN04488073_2134</name>
</gene>
<evidence type="ECO:0000256" key="1">
    <source>
        <dbReference type="SAM" id="MobiDB-lite"/>
    </source>
</evidence>
<keyword evidence="2" id="KW-0472">Membrane</keyword>
<dbReference type="Proteomes" id="UP000199290">
    <property type="component" value="Unassembled WGS sequence"/>
</dbReference>
<accession>A0A1I6H2Q1</accession>
<dbReference type="EMBL" id="FOYV01000001">
    <property type="protein sequence ID" value="SFR48693.1"/>
    <property type="molecule type" value="Genomic_DNA"/>
</dbReference>
<dbReference type="AlphaFoldDB" id="A0A1I6H2Q1"/>
<protein>
    <recommendedName>
        <fullName evidence="5">Cytochrome oxidase Cu insertion factor, SCO1/SenC/PrrC family</fullName>
    </recommendedName>
</protein>
<dbReference type="STRING" id="375760.SAMN04488073_2134"/>
<proteinExistence type="predicted"/>
<evidence type="ECO:0000313" key="4">
    <source>
        <dbReference type="Proteomes" id="UP000199290"/>
    </source>
</evidence>
<evidence type="ECO:0000313" key="3">
    <source>
        <dbReference type="EMBL" id="SFR48693.1"/>
    </source>
</evidence>
<reference evidence="4" key="1">
    <citation type="submission" date="2016-10" db="EMBL/GenBank/DDBJ databases">
        <authorList>
            <person name="Varghese N."/>
            <person name="Submissions S."/>
        </authorList>
    </citation>
    <scope>NUCLEOTIDE SEQUENCE [LARGE SCALE GENOMIC DNA]</scope>
    <source>
        <strain evidence="4">CGMCC 1.6294</strain>
    </source>
</reference>
<keyword evidence="4" id="KW-1185">Reference proteome</keyword>